<dbReference type="InterPro" id="IPR039420">
    <property type="entry name" value="WalR-like"/>
</dbReference>
<name>A0A2N3Y074_SACSN</name>
<dbReference type="RefSeq" id="WP_010311215.1">
    <property type="nucleotide sequence ID" value="NZ_CP061007.1"/>
</dbReference>
<accession>A0A2N3Y074</accession>
<evidence type="ECO:0000256" key="3">
    <source>
        <dbReference type="ARBA" id="ARBA00023163"/>
    </source>
</evidence>
<dbReference type="Pfam" id="PF00196">
    <property type="entry name" value="GerE"/>
    <property type="match status" value="1"/>
</dbReference>
<dbReference type="InterPro" id="IPR016032">
    <property type="entry name" value="Sig_transdc_resp-reg_C-effctor"/>
</dbReference>
<dbReference type="CDD" id="cd06170">
    <property type="entry name" value="LuxR_C_like"/>
    <property type="match status" value="1"/>
</dbReference>
<dbReference type="PANTHER" id="PTHR43214:SF24">
    <property type="entry name" value="TRANSCRIPTIONAL REGULATORY PROTEIN NARL-RELATED"/>
    <property type="match status" value="1"/>
</dbReference>
<evidence type="ECO:0000256" key="2">
    <source>
        <dbReference type="ARBA" id="ARBA00023125"/>
    </source>
</evidence>
<organism evidence="5 6">
    <name type="scientific">Saccharopolyspora spinosa</name>
    <dbReference type="NCBI Taxonomy" id="60894"/>
    <lineage>
        <taxon>Bacteria</taxon>
        <taxon>Bacillati</taxon>
        <taxon>Actinomycetota</taxon>
        <taxon>Actinomycetes</taxon>
        <taxon>Pseudonocardiales</taxon>
        <taxon>Pseudonocardiaceae</taxon>
        <taxon>Saccharopolyspora</taxon>
    </lineage>
</organism>
<keyword evidence="2 5" id="KW-0238">DNA-binding</keyword>
<dbReference type="PRINTS" id="PR00038">
    <property type="entry name" value="HTHLUXR"/>
</dbReference>
<dbReference type="Gene3D" id="3.40.50.2300">
    <property type="match status" value="1"/>
</dbReference>
<evidence type="ECO:0000256" key="1">
    <source>
        <dbReference type="ARBA" id="ARBA00023015"/>
    </source>
</evidence>
<reference evidence="5" key="1">
    <citation type="submission" date="2017-12" db="EMBL/GenBank/DDBJ databases">
        <title>Sequencing the genomes of 1000 Actinobacteria strains.</title>
        <authorList>
            <person name="Klenk H.-P."/>
        </authorList>
    </citation>
    <scope>NUCLEOTIDE SEQUENCE [LARGE SCALE GENOMIC DNA]</scope>
    <source>
        <strain evidence="5">DSM 44228</strain>
    </source>
</reference>
<dbReference type="AlphaFoldDB" id="A0A2N3Y074"/>
<dbReference type="GO" id="GO:0006355">
    <property type="term" value="P:regulation of DNA-templated transcription"/>
    <property type="evidence" value="ECO:0007669"/>
    <property type="project" value="InterPro"/>
</dbReference>
<keyword evidence="3" id="KW-0804">Transcription</keyword>
<gene>
    <name evidence="5" type="ORF">A8926_4133</name>
</gene>
<keyword evidence="6" id="KW-1185">Reference proteome</keyword>
<sequence>MHDAAVATVRVALHATDELTRVSLASCIIQDRRLSLTETADADVVVIVQETTGSHTMEALRSLSSGAAKHFLLIVDGNWRPYVSTAVQHGVRAILWRARFSPSSFLHTIHAVSNGDGVLPLSLQGTLLNELQRVQRDVLRPRDLTMCGLSTREVDVLQLISEGFDLKEIAQKLAYSERTIKNILYQVMARYGLRNRTHAVSFAIRSGLI</sequence>
<comment type="caution">
    <text evidence="5">The sequence shown here is derived from an EMBL/GenBank/DDBJ whole genome shotgun (WGS) entry which is preliminary data.</text>
</comment>
<proteinExistence type="predicted"/>
<dbReference type="Proteomes" id="UP000233786">
    <property type="component" value="Unassembled WGS sequence"/>
</dbReference>
<dbReference type="SMART" id="SM00421">
    <property type="entry name" value="HTH_LUXR"/>
    <property type="match status" value="1"/>
</dbReference>
<dbReference type="GO" id="GO:0003677">
    <property type="term" value="F:DNA binding"/>
    <property type="evidence" value="ECO:0007669"/>
    <property type="project" value="UniProtKB-KW"/>
</dbReference>
<dbReference type="PANTHER" id="PTHR43214">
    <property type="entry name" value="TWO-COMPONENT RESPONSE REGULATOR"/>
    <property type="match status" value="1"/>
</dbReference>
<protein>
    <submittedName>
        <fullName evidence="5">DNA-binding NarL/FixJ family response regulator</fullName>
    </submittedName>
</protein>
<evidence type="ECO:0000313" key="6">
    <source>
        <dbReference type="Proteomes" id="UP000233786"/>
    </source>
</evidence>
<dbReference type="EMBL" id="PJNB01000001">
    <property type="protein sequence ID" value="PKW16315.1"/>
    <property type="molecule type" value="Genomic_DNA"/>
</dbReference>
<feature type="domain" description="HTH luxR-type" evidence="4">
    <location>
        <begin position="141"/>
        <end position="207"/>
    </location>
</feature>
<dbReference type="PROSITE" id="PS50043">
    <property type="entry name" value="HTH_LUXR_2"/>
    <property type="match status" value="1"/>
</dbReference>
<dbReference type="SUPFAM" id="SSF46894">
    <property type="entry name" value="C-terminal effector domain of the bipartite response regulators"/>
    <property type="match status" value="1"/>
</dbReference>
<evidence type="ECO:0000313" key="5">
    <source>
        <dbReference type="EMBL" id="PKW16315.1"/>
    </source>
</evidence>
<evidence type="ECO:0000259" key="4">
    <source>
        <dbReference type="PROSITE" id="PS50043"/>
    </source>
</evidence>
<dbReference type="STRING" id="994479.GCA_000194155_05399"/>
<keyword evidence="1" id="KW-0805">Transcription regulation</keyword>
<dbReference type="InterPro" id="IPR000792">
    <property type="entry name" value="Tscrpt_reg_LuxR_C"/>
</dbReference>